<protein>
    <submittedName>
        <fullName evidence="2">MarR family transcriptional regulator</fullName>
    </submittedName>
</protein>
<dbReference type="Proteomes" id="UP000503287">
    <property type="component" value="Chromosome"/>
</dbReference>
<dbReference type="RefSeq" id="WP_072068119.1">
    <property type="nucleotide sequence ID" value="NZ_CP047344.1"/>
</dbReference>
<evidence type="ECO:0000313" key="2">
    <source>
        <dbReference type="EMBL" id="QIF94130.1"/>
    </source>
</evidence>
<dbReference type="SUPFAM" id="SSF46785">
    <property type="entry name" value="Winged helix' DNA-binding domain"/>
    <property type="match status" value="1"/>
</dbReference>
<keyword evidence="3" id="KW-1185">Reference proteome</keyword>
<accession>A0A6G6SKC8</accession>
<dbReference type="EMBL" id="CP047344">
    <property type="protein sequence ID" value="QIF94130.1"/>
    <property type="molecule type" value="Genomic_DNA"/>
</dbReference>
<organism evidence="2 3">
    <name type="scientific">Proteus vulgaris</name>
    <dbReference type="NCBI Taxonomy" id="585"/>
    <lineage>
        <taxon>Bacteria</taxon>
        <taxon>Pseudomonadati</taxon>
        <taxon>Pseudomonadota</taxon>
        <taxon>Gammaproteobacteria</taxon>
        <taxon>Enterobacterales</taxon>
        <taxon>Morganellaceae</taxon>
        <taxon>Proteus</taxon>
    </lineage>
</organism>
<evidence type="ECO:0000313" key="3">
    <source>
        <dbReference type="Proteomes" id="UP000503287"/>
    </source>
</evidence>
<name>A0A6G6SKC8_PROVU</name>
<dbReference type="AlphaFoldDB" id="A0A6G6SKC8"/>
<sequence>MSRKNLEYNYPAQRSVGDKILFLIKKHGPMQANDVGQRLGTSSEAARQQFVKLASAGLVEAITEPRGVGRPIQYWHLTELGQKQFPDTHAELTAQILMTIREELGEGAIEKIILARKKQSYERYTQAIREADELTERLDILASLRSQEGYMAHWEQVKDNEYLFIEDHCPICAAAKVCQGFCNTEKELFSETLGVELQRVEYILEGARRCAYRIKI</sequence>
<reference evidence="2 3" key="1">
    <citation type="submission" date="2020-01" db="EMBL/GenBank/DDBJ databases">
        <title>The genomic epidemiology of tigecycline resistance gene tet(X) variants in a swine farm in China.</title>
        <authorList>
            <person name="Peng K."/>
            <person name="Li R."/>
        </authorList>
    </citation>
    <scope>NUCLEOTIDE SEQUENCE [LARGE SCALE GENOMIC DNA]</scope>
    <source>
        <strain evidence="2 3">ZN3</strain>
    </source>
</reference>
<dbReference type="Gene3D" id="1.10.10.10">
    <property type="entry name" value="Winged helix-like DNA-binding domain superfamily/Winged helix DNA-binding domain"/>
    <property type="match status" value="1"/>
</dbReference>
<dbReference type="OrthoDB" id="155998at2"/>
<keyword evidence="1" id="KW-0175">Coiled coil</keyword>
<proteinExistence type="predicted"/>
<gene>
    <name evidence="2" type="ORF">GTH24_09580</name>
</gene>
<dbReference type="InterPro" id="IPR036388">
    <property type="entry name" value="WH-like_DNA-bd_sf"/>
</dbReference>
<feature type="coiled-coil region" evidence="1">
    <location>
        <begin position="114"/>
        <end position="144"/>
    </location>
</feature>
<evidence type="ECO:0000256" key="1">
    <source>
        <dbReference type="SAM" id="Coils"/>
    </source>
</evidence>
<dbReference type="InterPro" id="IPR036390">
    <property type="entry name" value="WH_DNA-bd_sf"/>
</dbReference>